<keyword evidence="1" id="KW-0378">Hydrolase</keyword>
<protein>
    <submittedName>
        <fullName evidence="1">Gamma-glutamyl-gamma-aminobutyrate hydrolase family protein</fullName>
    </submittedName>
</protein>
<dbReference type="PANTHER" id="PTHR43235:SF1">
    <property type="entry name" value="GLUTAMINE AMIDOTRANSFERASE PB2B2.05-RELATED"/>
    <property type="match status" value="1"/>
</dbReference>
<dbReference type="Gene3D" id="3.40.50.880">
    <property type="match status" value="1"/>
</dbReference>
<dbReference type="SUPFAM" id="SSF52317">
    <property type="entry name" value="Class I glutamine amidotransferase-like"/>
    <property type="match status" value="1"/>
</dbReference>
<organism evidence="1 2">
    <name type="scientific">Candidatus Enterenecus faecium</name>
    <dbReference type="NCBI Taxonomy" id="2840780"/>
    <lineage>
        <taxon>Bacteria</taxon>
        <taxon>Bacillati</taxon>
        <taxon>Bacillota</taxon>
        <taxon>Clostridia</taxon>
        <taxon>Eubacteriales</taxon>
        <taxon>Candidatus Enterenecus</taxon>
    </lineage>
</organism>
<dbReference type="AlphaFoldDB" id="A0A9D1CH08"/>
<evidence type="ECO:0000313" key="1">
    <source>
        <dbReference type="EMBL" id="HIQ60843.1"/>
    </source>
</evidence>
<dbReference type="PROSITE" id="PS51273">
    <property type="entry name" value="GATASE_TYPE_1"/>
    <property type="match status" value="1"/>
</dbReference>
<comment type="caution">
    <text evidence="1">The sequence shown here is derived from an EMBL/GenBank/DDBJ whole genome shotgun (WGS) entry which is preliminary data.</text>
</comment>
<gene>
    <name evidence="1" type="ORF">IAD31_04515</name>
</gene>
<proteinExistence type="predicted"/>
<dbReference type="PANTHER" id="PTHR43235">
    <property type="entry name" value="GLUTAMINE AMIDOTRANSFERASE PB2B2.05-RELATED"/>
    <property type="match status" value="1"/>
</dbReference>
<dbReference type="EMBL" id="DVFO01000044">
    <property type="protein sequence ID" value="HIQ60843.1"/>
    <property type="molecule type" value="Genomic_DNA"/>
</dbReference>
<dbReference type="GO" id="GO:0016811">
    <property type="term" value="F:hydrolase activity, acting on carbon-nitrogen (but not peptide) bonds, in linear amides"/>
    <property type="evidence" value="ECO:0007669"/>
    <property type="project" value="InterPro"/>
</dbReference>
<sequence length="217" mass="23702">MKVSILISTGGGDASNYLEAVERAGGQGSAVYLPQPDLRYDGLILAGGGDMHPACFHSLNRGSRDMDLPRDRRELALLDAFTAARRPVLGICRGHQVVNVWAGGNLVQNLDKTLAPFHQQPQGDCLHPVRTRKGSRMDAWYGAVGTVNSNHHQGLGKLGRGLVATAWSEGEVVEAMEHRTLPLWTVQFHPERMGQEGAVIFSQFVQLCRRLRGDGEV</sequence>
<dbReference type="GO" id="GO:0005829">
    <property type="term" value="C:cytosol"/>
    <property type="evidence" value="ECO:0007669"/>
    <property type="project" value="TreeGrafter"/>
</dbReference>
<reference evidence="1" key="1">
    <citation type="submission" date="2020-10" db="EMBL/GenBank/DDBJ databases">
        <authorList>
            <person name="Gilroy R."/>
        </authorList>
    </citation>
    <scope>NUCLEOTIDE SEQUENCE</scope>
    <source>
        <strain evidence="1">ChiGjej2B2-12916</strain>
    </source>
</reference>
<dbReference type="InterPro" id="IPR011697">
    <property type="entry name" value="Peptidase_C26"/>
</dbReference>
<name>A0A9D1CH08_9FIRM</name>
<accession>A0A9D1CH08</accession>
<reference evidence="1" key="2">
    <citation type="journal article" date="2021" name="PeerJ">
        <title>Extensive microbial diversity within the chicken gut microbiome revealed by metagenomics and culture.</title>
        <authorList>
            <person name="Gilroy R."/>
            <person name="Ravi A."/>
            <person name="Getino M."/>
            <person name="Pursley I."/>
            <person name="Horton D.L."/>
            <person name="Alikhan N.F."/>
            <person name="Baker D."/>
            <person name="Gharbi K."/>
            <person name="Hall N."/>
            <person name="Watson M."/>
            <person name="Adriaenssens E.M."/>
            <person name="Foster-Nyarko E."/>
            <person name="Jarju S."/>
            <person name="Secka A."/>
            <person name="Antonio M."/>
            <person name="Oren A."/>
            <person name="Chaudhuri R.R."/>
            <person name="La Ragione R."/>
            <person name="Hildebrand F."/>
            <person name="Pallen M.J."/>
        </authorList>
    </citation>
    <scope>NUCLEOTIDE SEQUENCE</scope>
    <source>
        <strain evidence="1">ChiGjej2B2-12916</strain>
    </source>
</reference>
<dbReference type="InterPro" id="IPR044668">
    <property type="entry name" value="PuuD-like"/>
</dbReference>
<dbReference type="Proteomes" id="UP000886879">
    <property type="component" value="Unassembled WGS sequence"/>
</dbReference>
<dbReference type="InterPro" id="IPR029062">
    <property type="entry name" value="Class_I_gatase-like"/>
</dbReference>
<dbReference type="Pfam" id="PF07722">
    <property type="entry name" value="Peptidase_C26"/>
    <property type="match status" value="1"/>
</dbReference>
<evidence type="ECO:0000313" key="2">
    <source>
        <dbReference type="Proteomes" id="UP000886879"/>
    </source>
</evidence>